<dbReference type="Proteomes" id="UP001165065">
    <property type="component" value="Unassembled WGS sequence"/>
</dbReference>
<dbReference type="PRINTS" id="PR01463">
    <property type="entry name" value="EAGCHANLFMLY"/>
</dbReference>
<feature type="transmembrane region" description="Helical" evidence="9">
    <location>
        <begin position="199"/>
        <end position="216"/>
    </location>
</feature>
<dbReference type="EMBL" id="BRYA01000212">
    <property type="protein sequence ID" value="GMI44289.1"/>
    <property type="molecule type" value="Genomic_DNA"/>
</dbReference>
<feature type="transmembrane region" description="Helical" evidence="9">
    <location>
        <begin position="334"/>
        <end position="356"/>
    </location>
</feature>
<evidence type="ECO:0000256" key="6">
    <source>
        <dbReference type="ARBA" id="ARBA00023136"/>
    </source>
</evidence>
<dbReference type="SUPFAM" id="SSF51206">
    <property type="entry name" value="cAMP-binding domain-like"/>
    <property type="match status" value="1"/>
</dbReference>
<keyword evidence="12" id="KW-1185">Reference proteome</keyword>
<dbReference type="InterPro" id="IPR000595">
    <property type="entry name" value="cNMP-bd_dom"/>
</dbReference>
<dbReference type="GO" id="GO:0005249">
    <property type="term" value="F:voltage-gated potassium channel activity"/>
    <property type="evidence" value="ECO:0007669"/>
    <property type="project" value="InterPro"/>
</dbReference>
<proteinExistence type="predicted"/>
<gene>
    <name evidence="11" type="ORF">TrCOL_g11342</name>
</gene>
<dbReference type="AlphaFoldDB" id="A0A9W7LBA5"/>
<keyword evidence="3 9" id="KW-0812">Transmembrane</keyword>
<evidence type="ECO:0000313" key="11">
    <source>
        <dbReference type="EMBL" id="GMI44289.1"/>
    </source>
</evidence>
<feature type="compositionally biased region" description="Polar residues" evidence="8">
    <location>
        <begin position="20"/>
        <end position="33"/>
    </location>
</feature>
<dbReference type="CDD" id="cd00038">
    <property type="entry name" value="CAP_ED"/>
    <property type="match status" value="1"/>
</dbReference>
<feature type="compositionally biased region" description="Polar residues" evidence="8">
    <location>
        <begin position="1"/>
        <end position="11"/>
    </location>
</feature>
<evidence type="ECO:0000256" key="3">
    <source>
        <dbReference type="ARBA" id="ARBA00022692"/>
    </source>
</evidence>
<keyword evidence="4 9" id="KW-1133">Transmembrane helix</keyword>
<dbReference type="Gene3D" id="1.10.287.70">
    <property type="match status" value="1"/>
</dbReference>
<name>A0A9W7LBA5_9STRA</name>
<keyword evidence="7" id="KW-0407">Ion channel</keyword>
<evidence type="ECO:0000256" key="2">
    <source>
        <dbReference type="ARBA" id="ARBA00022448"/>
    </source>
</evidence>
<dbReference type="InterPro" id="IPR018490">
    <property type="entry name" value="cNMP-bd_dom_sf"/>
</dbReference>
<feature type="compositionally biased region" description="Polar residues" evidence="8">
    <location>
        <begin position="48"/>
        <end position="59"/>
    </location>
</feature>
<feature type="transmembrane region" description="Helical" evidence="9">
    <location>
        <begin position="415"/>
        <end position="437"/>
    </location>
</feature>
<accession>A0A9W7LBA5</accession>
<dbReference type="InterPro" id="IPR005821">
    <property type="entry name" value="Ion_trans_dom"/>
</dbReference>
<evidence type="ECO:0000256" key="4">
    <source>
        <dbReference type="ARBA" id="ARBA00022989"/>
    </source>
</evidence>
<dbReference type="Pfam" id="PF00520">
    <property type="entry name" value="Ion_trans"/>
    <property type="match status" value="1"/>
</dbReference>
<evidence type="ECO:0000256" key="7">
    <source>
        <dbReference type="ARBA" id="ARBA00023303"/>
    </source>
</evidence>
<dbReference type="InterPro" id="IPR014710">
    <property type="entry name" value="RmlC-like_jellyroll"/>
</dbReference>
<evidence type="ECO:0000259" key="10">
    <source>
        <dbReference type="PROSITE" id="PS50042"/>
    </source>
</evidence>
<comment type="subcellular location">
    <subcellularLocation>
        <location evidence="1">Membrane</location>
        <topology evidence="1">Multi-pass membrane protein</topology>
    </subcellularLocation>
</comment>
<dbReference type="SUPFAM" id="SSF81324">
    <property type="entry name" value="Voltage-gated potassium channels"/>
    <property type="match status" value="1"/>
</dbReference>
<evidence type="ECO:0000256" key="1">
    <source>
        <dbReference type="ARBA" id="ARBA00004141"/>
    </source>
</evidence>
<feature type="domain" description="Cyclic nucleotide-binding" evidence="10">
    <location>
        <begin position="516"/>
        <end position="617"/>
    </location>
</feature>
<dbReference type="SMART" id="SM00100">
    <property type="entry name" value="cNMP"/>
    <property type="match status" value="1"/>
</dbReference>
<dbReference type="GO" id="GO:0016020">
    <property type="term" value="C:membrane"/>
    <property type="evidence" value="ECO:0007669"/>
    <property type="project" value="UniProtKB-SubCell"/>
</dbReference>
<keyword evidence="5" id="KW-0406">Ion transport</keyword>
<feature type="transmembrane region" description="Helical" evidence="9">
    <location>
        <begin position="228"/>
        <end position="249"/>
    </location>
</feature>
<dbReference type="PANTHER" id="PTHR47823:SF9">
    <property type="entry name" value="CHROMOSOME UNDETERMINED SCAFFOLD_10, WHOLE GENOME SHOTGUN SEQUENCE"/>
    <property type="match status" value="1"/>
</dbReference>
<keyword evidence="2" id="KW-0813">Transport</keyword>
<dbReference type="PROSITE" id="PS50042">
    <property type="entry name" value="CNMP_BINDING_3"/>
    <property type="match status" value="1"/>
</dbReference>
<comment type="caution">
    <text evidence="11">The sequence shown here is derived from an EMBL/GenBank/DDBJ whole genome shotgun (WGS) entry which is preliminary data.</text>
</comment>
<dbReference type="InterPro" id="IPR003938">
    <property type="entry name" value="K_chnl_volt-dep_EAG/ELK/ERG"/>
</dbReference>
<sequence length="738" mass="82558">MNFHRTSSASLPRNGGVFRSGSTDTSHSASHSGSFAMEEDSDMDQYHHANSIQSQQGLELSNLGDNPGPGRTSSLPSRPTRQAGFNPMYSMQSDFSATTGTTSVKTGATQEDDVVIGAPVLTARGSAGIVAAAVNFNLNDEDVGGGQSRPLSNNFLNSTRSRIVSINSRRYEGSKVNFSITLHGLRIFPDSYLSMLRKFIIDVTCLVISIFVPYLLAFIENDLNNLGFWQVGSVIVNTIFFIDMMLEFITAIHDDEMNLIVNRQIITQKYLRKWFCIDLITCIPFMLFAGETDMVWFRRIVSISLLAKLLKPLKHEIQWQDAVHRQFLTSRVLRSFRVTIYILVLLHWGTCSWVAMATQGTTSWGVETWMDLTGLGASRQAEKYIASMYFCVATLTSVGYGDIHPMNYQEQLFNVFLMLIGCVGYAFCIGATSNFIANFNVRKKQKAKLLKNLENFMSDAGLPLDLREKCRNATTVAANHISLELRAKQSMENLPNSLRLEIMLYMYRNVVRDIKFLRSMVTEFPNFVAKCASMMQLPMKVQLGELIVQEGSASEDMYFLVSGTVIAVRQGFPIMELHSGDFFGELGCLLGSQRSSSVYALSNCTLYTLSADALKALNRKYPKVLEELKKIARHRHSKCEQIQKHKKAIANAVAIASRQHAHSIDVIARPSDDEKRKKAMVAESAMQGENKEVTQEAVKAITIEESGGGRTDQIEQRLQTLETNVGRVLEILMNLEKR</sequence>
<evidence type="ECO:0000256" key="9">
    <source>
        <dbReference type="SAM" id="Phobius"/>
    </source>
</evidence>
<feature type="compositionally biased region" description="Polar residues" evidence="8">
    <location>
        <begin position="71"/>
        <end position="80"/>
    </location>
</feature>
<keyword evidence="6 9" id="KW-0472">Membrane</keyword>
<dbReference type="OrthoDB" id="426293at2759"/>
<dbReference type="Pfam" id="PF00027">
    <property type="entry name" value="cNMP_binding"/>
    <property type="match status" value="1"/>
</dbReference>
<dbReference type="Gene3D" id="2.60.120.10">
    <property type="entry name" value="Jelly Rolls"/>
    <property type="match status" value="1"/>
</dbReference>
<protein>
    <recommendedName>
        <fullName evidence="10">Cyclic nucleotide-binding domain-containing protein</fullName>
    </recommendedName>
</protein>
<evidence type="ECO:0000313" key="12">
    <source>
        <dbReference type="Proteomes" id="UP001165065"/>
    </source>
</evidence>
<dbReference type="PANTHER" id="PTHR47823">
    <property type="entry name" value="ION_TRANS DOMAIN-CONTAINING PROTEIN"/>
    <property type="match status" value="1"/>
</dbReference>
<organism evidence="11 12">
    <name type="scientific">Triparma columacea</name>
    <dbReference type="NCBI Taxonomy" id="722753"/>
    <lineage>
        <taxon>Eukaryota</taxon>
        <taxon>Sar</taxon>
        <taxon>Stramenopiles</taxon>
        <taxon>Ochrophyta</taxon>
        <taxon>Bolidophyceae</taxon>
        <taxon>Parmales</taxon>
        <taxon>Triparmaceae</taxon>
        <taxon>Triparma</taxon>
    </lineage>
</organism>
<evidence type="ECO:0000256" key="8">
    <source>
        <dbReference type="SAM" id="MobiDB-lite"/>
    </source>
</evidence>
<feature type="region of interest" description="Disordered" evidence="8">
    <location>
        <begin position="1"/>
        <end position="103"/>
    </location>
</feature>
<evidence type="ECO:0000256" key="5">
    <source>
        <dbReference type="ARBA" id="ARBA00023065"/>
    </source>
</evidence>
<reference evidence="12" key="1">
    <citation type="journal article" date="2023" name="Commun. Biol.">
        <title>Genome analysis of Parmales, the sister group of diatoms, reveals the evolutionary specialization of diatoms from phago-mixotrophs to photoautotrophs.</title>
        <authorList>
            <person name="Ban H."/>
            <person name="Sato S."/>
            <person name="Yoshikawa S."/>
            <person name="Yamada K."/>
            <person name="Nakamura Y."/>
            <person name="Ichinomiya M."/>
            <person name="Sato N."/>
            <person name="Blanc-Mathieu R."/>
            <person name="Endo H."/>
            <person name="Kuwata A."/>
            <person name="Ogata H."/>
        </authorList>
    </citation>
    <scope>NUCLEOTIDE SEQUENCE [LARGE SCALE GENOMIC DNA]</scope>
</reference>